<dbReference type="Pfam" id="PF03073">
    <property type="entry name" value="TspO_MBR"/>
    <property type="match status" value="1"/>
</dbReference>
<comment type="similarity">
    <text evidence="2">Belongs to the TspO/BZRP family.</text>
</comment>
<dbReference type="PANTHER" id="PTHR10057">
    <property type="entry name" value="PERIPHERAL-TYPE BENZODIAZEPINE RECEPTOR"/>
    <property type="match status" value="1"/>
</dbReference>
<proteinExistence type="inferred from homology"/>
<dbReference type="InterPro" id="IPR004307">
    <property type="entry name" value="TspO_MBR"/>
</dbReference>
<protein>
    <submittedName>
        <fullName evidence="7">TspO/MBR family protein</fullName>
    </submittedName>
</protein>
<comment type="subcellular location">
    <subcellularLocation>
        <location evidence="1">Membrane</location>
        <topology evidence="1">Multi-pass membrane protein</topology>
    </subcellularLocation>
</comment>
<dbReference type="AlphaFoldDB" id="A0A832S875"/>
<evidence type="ECO:0000256" key="5">
    <source>
        <dbReference type="ARBA" id="ARBA00023136"/>
    </source>
</evidence>
<dbReference type="GO" id="GO:0033013">
    <property type="term" value="P:tetrapyrrole metabolic process"/>
    <property type="evidence" value="ECO:0007669"/>
    <property type="project" value="UniProtKB-ARBA"/>
</dbReference>
<dbReference type="RefSeq" id="WP_011024098.1">
    <property type="nucleotide sequence ID" value="NZ_DUJU01000029.1"/>
</dbReference>
<accession>A0A832S875</accession>
<comment type="caution">
    <text evidence="7">The sequence shown here is derived from an EMBL/GenBank/DDBJ whole genome shotgun (WGS) entry which is preliminary data.</text>
</comment>
<dbReference type="OMA" id="WSWLFFG"/>
<evidence type="ECO:0000256" key="6">
    <source>
        <dbReference type="SAM" id="Phobius"/>
    </source>
</evidence>
<feature type="transmembrane region" description="Helical" evidence="6">
    <location>
        <begin position="81"/>
        <end position="101"/>
    </location>
</feature>
<dbReference type="GO" id="GO:0016020">
    <property type="term" value="C:membrane"/>
    <property type="evidence" value="ECO:0007669"/>
    <property type="project" value="UniProtKB-SubCell"/>
</dbReference>
<dbReference type="PANTHER" id="PTHR10057:SF0">
    <property type="entry name" value="TRANSLOCATOR PROTEIN"/>
    <property type="match status" value="1"/>
</dbReference>
<organism evidence="7 8">
    <name type="scientific">Methanosarcina acetivorans</name>
    <dbReference type="NCBI Taxonomy" id="2214"/>
    <lineage>
        <taxon>Archaea</taxon>
        <taxon>Methanobacteriati</taxon>
        <taxon>Methanobacteriota</taxon>
        <taxon>Stenosarchaea group</taxon>
        <taxon>Methanomicrobia</taxon>
        <taxon>Methanosarcinales</taxon>
        <taxon>Methanosarcinaceae</taxon>
        <taxon>Methanosarcina</taxon>
    </lineage>
</organism>
<gene>
    <name evidence="7" type="ORF">HA338_02470</name>
</gene>
<dbReference type="Proteomes" id="UP000600774">
    <property type="component" value="Unassembled WGS sequence"/>
</dbReference>
<evidence type="ECO:0000256" key="4">
    <source>
        <dbReference type="ARBA" id="ARBA00022989"/>
    </source>
</evidence>
<feature type="transmembrane region" description="Helical" evidence="6">
    <location>
        <begin position="50"/>
        <end position="69"/>
    </location>
</feature>
<dbReference type="EMBL" id="DUJU01000029">
    <property type="protein sequence ID" value="HIH92933.1"/>
    <property type="molecule type" value="Genomic_DNA"/>
</dbReference>
<dbReference type="GeneID" id="1476108"/>
<name>A0A832S875_9EURY</name>
<sequence>MSQKENVFRFLASIIICLLAGVVGSIFTSSSLESWYPLLEKPALNPPSRVFFPVWTALYILMGISLFLMWKKGLQEKEVRVGFFLFGLQLGLNIFWSFLFFGLQSPYLAFLEILLLWLAILLTVIQFWKVSKTASYLLIPYLLWVSFAVLLNYQIWVLNT</sequence>
<feature type="transmembrane region" description="Helical" evidence="6">
    <location>
        <begin position="7"/>
        <end position="30"/>
    </location>
</feature>
<evidence type="ECO:0000256" key="3">
    <source>
        <dbReference type="ARBA" id="ARBA00022692"/>
    </source>
</evidence>
<dbReference type="InterPro" id="IPR038330">
    <property type="entry name" value="TspO/MBR-related_sf"/>
</dbReference>
<dbReference type="Gene3D" id="1.20.1260.100">
    <property type="entry name" value="TspO/MBR protein"/>
    <property type="match status" value="1"/>
</dbReference>
<evidence type="ECO:0000256" key="1">
    <source>
        <dbReference type="ARBA" id="ARBA00004141"/>
    </source>
</evidence>
<reference evidence="7" key="1">
    <citation type="journal article" date="2020" name="bioRxiv">
        <title>A rank-normalized archaeal taxonomy based on genome phylogeny resolves widespread incomplete and uneven classifications.</title>
        <authorList>
            <person name="Rinke C."/>
            <person name="Chuvochina M."/>
            <person name="Mussig A.J."/>
            <person name="Chaumeil P.-A."/>
            <person name="Waite D.W."/>
            <person name="Whitman W.B."/>
            <person name="Parks D.H."/>
            <person name="Hugenholtz P."/>
        </authorList>
    </citation>
    <scope>NUCLEOTIDE SEQUENCE</scope>
    <source>
        <strain evidence="7">UBA8876</strain>
    </source>
</reference>
<evidence type="ECO:0000313" key="7">
    <source>
        <dbReference type="EMBL" id="HIH92933.1"/>
    </source>
</evidence>
<evidence type="ECO:0000256" key="2">
    <source>
        <dbReference type="ARBA" id="ARBA00007524"/>
    </source>
</evidence>
<dbReference type="PIRSF" id="PIRSF005859">
    <property type="entry name" value="PBR"/>
    <property type="match status" value="1"/>
</dbReference>
<feature type="transmembrane region" description="Helical" evidence="6">
    <location>
        <begin position="107"/>
        <end position="128"/>
    </location>
</feature>
<feature type="transmembrane region" description="Helical" evidence="6">
    <location>
        <begin position="135"/>
        <end position="156"/>
    </location>
</feature>
<keyword evidence="4 6" id="KW-1133">Transmembrane helix</keyword>
<dbReference type="FunFam" id="1.20.1260.100:FF:000001">
    <property type="entry name" value="translocator protein 2"/>
    <property type="match status" value="1"/>
</dbReference>
<dbReference type="CDD" id="cd15904">
    <property type="entry name" value="TSPO_MBR"/>
    <property type="match status" value="1"/>
</dbReference>
<evidence type="ECO:0000313" key="8">
    <source>
        <dbReference type="Proteomes" id="UP000600774"/>
    </source>
</evidence>
<keyword evidence="5 6" id="KW-0472">Membrane</keyword>
<keyword evidence="3 6" id="KW-0812">Transmembrane</keyword>